<organism evidence="2 3">
    <name type="scientific">Gordonia humi</name>
    <dbReference type="NCBI Taxonomy" id="686429"/>
    <lineage>
        <taxon>Bacteria</taxon>
        <taxon>Bacillati</taxon>
        <taxon>Actinomycetota</taxon>
        <taxon>Actinomycetes</taxon>
        <taxon>Mycobacteriales</taxon>
        <taxon>Gordoniaceae</taxon>
        <taxon>Gordonia</taxon>
    </lineage>
</organism>
<keyword evidence="1" id="KW-0472">Membrane</keyword>
<comment type="caution">
    <text evidence="2">The sequence shown here is derived from an EMBL/GenBank/DDBJ whole genome shotgun (WGS) entry which is preliminary data.</text>
</comment>
<sequence>MKQTLGFALFGGLLAVLATAVVDGGSSLGWTAYTPMTSRVVDSAGLGLERPVLNTALIGVVVGGMVGAALRLAGVVTAGPPQNRITRVVAAGLVGAAVGVGLGVGVAFGGVFDDVPGTTVVLAMYAGCGLLAYLLSLAMVAAVLRASDDDLIRPTVLASAWMLVVGGALATAAGTGTAWCLGFTTTESTWTATIIVVLIVVSAALAVARGIALRSRATSAPPHIPPNRAP</sequence>
<keyword evidence="1" id="KW-0812">Transmembrane</keyword>
<name>A0A840EWL0_9ACTN</name>
<proteinExistence type="predicted"/>
<accession>A0A840EWL0</accession>
<dbReference type="RefSeq" id="WP_183369827.1">
    <property type="nucleotide sequence ID" value="NZ_BAABHL010000083.1"/>
</dbReference>
<keyword evidence="3" id="KW-1185">Reference proteome</keyword>
<evidence type="ECO:0000256" key="1">
    <source>
        <dbReference type="SAM" id="Phobius"/>
    </source>
</evidence>
<feature type="transmembrane region" description="Helical" evidence="1">
    <location>
        <begin position="55"/>
        <end position="76"/>
    </location>
</feature>
<feature type="transmembrane region" description="Helical" evidence="1">
    <location>
        <begin position="122"/>
        <end position="144"/>
    </location>
</feature>
<reference evidence="2 3" key="1">
    <citation type="submission" date="2020-08" db="EMBL/GenBank/DDBJ databases">
        <title>Sequencing the genomes of 1000 actinobacteria strains.</title>
        <authorList>
            <person name="Klenk H.-P."/>
        </authorList>
    </citation>
    <scope>NUCLEOTIDE SEQUENCE [LARGE SCALE GENOMIC DNA]</scope>
    <source>
        <strain evidence="2 3">DSM 45298</strain>
    </source>
</reference>
<dbReference type="AlphaFoldDB" id="A0A840EWL0"/>
<dbReference type="EMBL" id="JACIFP010000001">
    <property type="protein sequence ID" value="MBB4134694.1"/>
    <property type="molecule type" value="Genomic_DNA"/>
</dbReference>
<evidence type="ECO:0000313" key="2">
    <source>
        <dbReference type="EMBL" id="MBB4134694.1"/>
    </source>
</evidence>
<evidence type="ECO:0000313" key="3">
    <source>
        <dbReference type="Proteomes" id="UP000551501"/>
    </source>
</evidence>
<feature type="transmembrane region" description="Helical" evidence="1">
    <location>
        <begin position="156"/>
        <end position="184"/>
    </location>
</feature>
<feature type="transmembrane region" description="Helical" evidence="1">
    <location>
        <begin position="190"/>
        <end position="208"/>
    </location>
</feature>
<gene>
    <name evidence="2" type="ORF">BKA16_001246</name>
</gene>
<protein>
    <submittedName>
        <fullName evidence="2">Uncharacterized protein</fullName>
    </submittedName>
</protein>
<feature type="transmembrane region" description="Helical" evidence="1">
    <location>
        <begin position="88"/>
        <end position="110"/>
    </location>
</feature>
<keyword evidence="1" id="KW-1133">Transmembrane helix</keyword>
<dbReference type="Proteomes" id="UP000551501">
    <property type="component" value="Unassembled WGS sequence"/>
</dbReference>